<accession>A0A081N719</accession>
<dbReference type="Gene3D" id="3.40.50.300">
    <property type="entry name" value="P-loop containing nucleotide triphosphate hydrolases"/>
    <property type="match status" value="1"/>
</dbReference>
<evidence type="ECO:0000313" key="2">
    <source>
        <dbReference type="Proteomes" id="UP000028006"/>
    </source>
</evidence>
<dbReference type="Pfam" id="PF13469">
    <property type="entry name" value="Sulfotransfer_3"/>
    <property type="match status" value="1"/>
</dbReference>
<proteinExistence type="predicted"/>
<dbReference type="InterPro" id="IPR027417">
    <property type="entry name" value="P-loop_NTPase"/>
</dbReference>
<protein>
    <recommendedName>
        <fullName evidence="3">Sulfotransferase domain-containing protein</fullName>
    </recommendedName>
</protein>
<dbReference type="PANTHER" id="PTHR36451:SF1">
    <property type="entry name" value="OMEGA-HYDROXY-BETA-DIHYDROMENAQUINONE-9 SULFOTRANSFERASE STF3"/>
    <property type="match status" value="1"/>
</dbReference>
<sequence length="154" mass="18145">MTVFPDARFIWCHRDPKHVIPSINSLNRAVMSMYARDYSHLDAHDIGRKVMEWYASSLERALKVRATLPEELFIDCSQQEFVEQPMALVEKVYSHFNFHLTDASRNAMQKHIDDNPKNKHGKHEYDFASFGLTADMIDERFAFYTRDKRFPISD</sequence>
<dbReference type="RefSeq" id="WP_034874033.1">
    <property type="nucleotide sequence ID" value="NZ_JOKG01000002.1"/>
</dbReference>
<organism evidence="1 2">
    <name type="scientific">Endozoicomonas montiporae</name>
    <dbReference type="NCBI Taxonomy" id="1027273"/>
    <lineage>
        <taxon>Bacteria</taxon>
        <taxon>Pseudomonadati</taxon>
        <taxon>Pseudomonadota</taxon>
        <taxon>Gammaproteobacteria</taxon>
        <taxon>Oceanospirillales</taxon>
        <taxon>Endozoicomonadaceae</taxon>
        <taxon>Endozoicomonas</taxon>
    </lineage>
</organism>
<evidence type="ECO:0000313" key="1">
    <source>
        <dbReference type="EMBL" id="KEQ14242.1"/>
    </source>
</evidence>
<name>A0A081N719_9GAMM</name>
<dbReference type="InterPro" id="IPR052736">
    <property type="entry name" value="Stf3_sulfotransferase"/>
</dbReference>
<evidence type="ECO:0008006" key="3">
    <source>
        <dbReference type="Google" id="ProtNLM"/>
    </source>
</evidence>
<comment type="caution">
    <text evidence="1">The sequence shown here is derived from an EMBL/GenBank/DDBJ whole genome shotgun (WGS) entry which is preliminary data.</text>
</comment>
<keyword evidence="2" id="KW-1185">Reference proteome</keyword>
<dbReference type="EMBL" id="JOKG01000002">
    <property type="protein sequence ID" value="KEQ14242.1"/>
    <property type="molecule type" value="Genomic_DNA"/>
</dbReference>
<gene>
    <name evidence="1" type="ORF">GZ77_07435</name>
</gene>
<dbReference type="SUPFAM" id="SSF52540">
    <property type="entry name" value="P-loop containing nucleoside triphosphate hydrolases"/>
    <property type="match status" value="1"/>
</dbReference>
<dbReference type="Proteomes" id="UP000028006">
    <property type="component" value="Unassembled WGS sequence"/>
</dbReference>
<dbReference type="eggNOG" id="COG0438">
    <property type="taxonomic scope" value="Bacteria"/>
</dbReference>
<reference evidence="1 2" key="1">
    <citation type="submission" date="2014-06" db="EMBL/GenBank/DDBJ databases">
        <title>Whole Genome Sequences of Three Symbiotic Endozoicomonas Bacteria.</title>
        <authorList>
            <person name="Neave M.J."/>
            <person name="Apprill A."/>
            <person name="Voolstra C.R."/>
        </authorList>
    </citation>
    <scope>NUCLEOTIDE SEQUENCE [LARGE SCALE GENOMIC DNA]</scope>
    <source>
        <strain evidence="1 2">LMG 24815</strain>
    </source>
</reference>
<dbReference type="AlphaFoldDB" id="A0A081N719"/>
<dbReference type="PANTHER" id="PTHR36451">
    <property type="entry name" value="PAPS-DEPENDENT SULFOTRANSFERASE STF3"/>
    <property type="match status" value="1"/>
</dbReference>